<name>A0A7K1L7C4_9ACTN</name>
<evidence type="ECO:0000313" key="10">
    <source>
        <dbReference type="Proteomes" id="UP000432015"/>
    </source>
</evidence>
<accession>A0A7K1L7C4</accession>
<protein>
    <submittedName>
        <fullName evidence="9">L,D-transpeptidase family protein</fullName>
    </submittedName>
</protein>
<feature type="domain" description="L,D-TPase catalytic" evidence="8">
    <location>
        <begin position="222"/>
        <end position="350"/>
    </location>
</feature>
<dbReference type="SUPFAM" id="SSF141523">
    <property type="entry name" value="L,D-transpeptidase catalytic domain-like"/>
    <property type="match status" value="1"/>
</dbReference>
<dbReference type="PANTHER" id="PTHR30582">
    <property type="entry name" value="L,D-TRANSPEPTIDASE"/>
    <property type="match status" value="1"/>
</dbReference>
<evidence type="ECO:0000256" key="3">
    <source>
        <dbReference type="ARBA" id="ARBA00022960"/>
    </source>
</evidence>
<evidence type="ECO:0000256" key="7">
    <source>
        <dbReference type="PROSITE-ProRule" id="PRU01373"/>
    </source>
</evidence>
<dbReference type="PROSITE" id="PS52029">
    <property type="entry name" value="LD_TPASE"/>
    <property type="match status" value="1"/>
</dbReference>
<dbReference type="CDD" id="cd16913">
    <property type="entry name" value="YkuD_like"/>
    <property type="match status" value="1"/>
</dbReference>
<keyword evidence="3 7" id="KW-0133">Cell shape</keyword>
<dbReference type="UniPathway" id="UPA00219"/>
<dbReference type="Gene3D" id="2.60.40.3710">
    <property type="match status" value="1"/>
</dbReference>
<reference evidence="9 10" key="1">
    <citation type="submission" date="2019-11" db="EMBL/GenBank/DDBJ databases">
        <authorList>
            <person name="Cao P."/>
        </authorList>
    </citation>
    <scope>NUCLEOTIDE SEQUENCE [LARGE SCALE GENOMIC DNA]</scope>
    <source>
        <strain evidence="9 10">NEAU-AAG5</strain>
    </source>
</reference>
<keyword evidence="10" id="KW-1185">Reference proteome</keyword>
<feature type="active site" description="Nucleophile" evidence="7">
    <location>
        <position position="326"/>
    </location>
</feature>
<dbReference type="GO" id="GO:0005576">
    <property type="term" value="C:extracellular region"/>
    <property type="evidence" value="ECO:0007669"/>
    <property type="project" value="TreeGrafter"/>
</dbReference>
<comment type="caution">
    <text evidence="9">The sequence shown here is derived from an EMBL/GenBank/DDBJ whole genome shotgun (WGS) entry which is preliminary data.</text>
</comment>
<dbReference type="AlphaFoldDB" id="A0A7K1L7C4"/>
<dbReference type="GO" id="GO:0008360">
    <property type="term" value="P:regulation of cell shape"/>
    <property type="evidence" value="ECO:0007669"/>
    <property type="project" value="UniProtKB-UniRule"/>
</dbReference>
<dbReference type="InterPro" id="IPR005490">
    <property type="entry name" value="LD_TPept_cat_dom"/>
</dbReference>
<dbReference type="Gene3D" id="2.40.440.10">
    <property type="entry name" value="L,D-transpeptidase catalytic domain-like"/>
    <property type="match status" value="1"/>
</dbReference>
<keyword evidence="2" id="KW-0808">Transferase</keyword>
<organism evidence="9 10">
    <name type="scientific">Actinomadura litoris</name>
    <dbReference type="NCBI Taxonomy" id="2678616"/>
    <lineage>
        <taxon>Bacteria</taxon>
        <taxon>Bacillati</taxon>
        <taxon>Actinomycetota</taxon>
        <taxon>Actinomycetes</taxon>
        <taxon>Streptosporangiales</taxon>
        <taxon>Thermomonosporaceae</taxon>
        <taxon>Actinomadura</taxon>
    </lineage>
</organism>
<gene>
    <name evidence="9" type="ORF">GNZ18_27615</name>
</gene>
<dbReference type="GO" id="GO:0018104">
    <property type="term" value="P:peptidoglycan-protein cross-linking"/>
    <property type="evidence" value="ECO:0007669"/>
    <property type="project" value="TreeGrafter"/>
</dbReference>
<dbReference type="EMBL" id="WOFH01000010">
    <property type="protein sequence ID" value="MUN40337.1"/>
    <property type="molecule type" value="Genomic_DNA"/>
</dbReference>
<comment type="pathway">
    <text evidence="1 7">Cell wall biogenesis; peptidoglycan biosynthesis.</text>
</comment>
<keyword evidence="4 7" id="KW-0573">Peptidoglycan synthesis</keyword>
<dbReference type="InterPro" id="IPR041280">
    <property type="entry name" value="Big_10"/>
</dbReference>
<dbReference type="Pfam" id="PF17964">
    <property type="entry name" value="Big_10"/>
    <property type="match status" value="1"/>
</dbReference>
<dbReference type="Proteomes" id="UP000432015">
    <property type="component" value="Unassembled WGS sequence"/>
</dbReference>
<keyword evidence="6 7" id="KW-0961">Cell wall biogenesis/degradation</keyword>
<evidence type="ECO:0000256" key="4">
    <source>
        <dbReference type="ARBA" id="ARBA00022984"/>
    </source>
</evidence>
<dbReference type="InterPro" id="IPR038063">
    <property type="entry name" value="Transpep_catalytic_dom"/>
</dbReference>
<evidence type="ECO:0000256" key="5">
    <source>
        <dbReference type="ARBA" id="ARBA00023315"/>
    </source>
</evidence>
<evidence type="ECO:0000259" key="8">
    <source>
        <dbReference type="PROSITE" id="PS52029"/>
    </source>
</evidence>
<evidence type="ECO:0000256" key="2">
    <source>
        <dbReference type="ARBA" id="ARBA00022679"/>
    </source>
</evidence>
<evidence type="ECO:0000313" key="9">
    <source>
        <dbReference type="EMBL" id="MUN40337.1"/>
    </source>
</evidence>
<sequence>MLTCAAVAAGSAAGCSGGGGARDDDLGVAVTPGGGAVLRPDGQIAVRSRGGTIENVTVASGGSAVEGVLSADRSQWRSRWTLDPGRSYTVNATAVGRDGRSRTVSSRFATAQVRSTSAMGLDAPSDRETVGIGMPIILKFDKKVTDRAAVERALEVRSDRPVEGAWHWFEGDEGPEAVFRPRQYWPAHTKVSFRAHLSGVRTGKDVYGVKNYGVDFRVGDEHVSTVGEDNHKMVVRFNGRKVKTIPTSMGRGGARKYTTTNGVHLAMAKKDPTVMTSEWEGCGPGCAGYYSLTVYKAVQISGSGEYVHSAPWSVGSQGHDNVSHGCINISPSNAAWFYRHAYRGDPVTVTGTSRELEPDNGWGYWQLGWNDWVKGSALKRSVTTAPRVDAATLSAQPGSGTPARPGAKGN</sequence>
<dbReference type="CDD" id="cd13432">
    <property type="entry name" value="LDT_IgD_like_2"/>
    <property type="match status" value="1"/>
</dbReference>
<dbReference type="PANTHER" id="PTHR30582:SF2">
    <property type="entry name" value="L,D-TRANSPEPTIDASE YCIB-RELATED"/>
    <property type="match status" value="1"/>
</dbReference>
<dbReference type="GO" id="GO:0016746">
    <property type="term" value="F:acyltransferase activity"/>
    <property type="evidence" value="ECO:0007669"/>
    <property type="project" value="UniProtKB-KW"/>
</dbReference>
<dbReference type="InterPro" id="IPR050979">
    <property type="entry name" value="LD-transpeptidase"/>
</dbReference>
<dbReference type="GO" id="GO:0071555">
    <property type="term" value="P:cell wall organization"/>
    <property type="evidence" value="ECO:0007669"/>
    <property type="project" value="UniProtKB-UniRule"/>
</dbReference>
<evidence type="ECO:0000256" key="6">
    <source>
        <dbReference type="ARBA" id="ARBA00023316"/>
    </source>
</evidence>
<dbReference type="Gene3D" id="2.60.40.3780">
    <property type="match status" value="1"/>
</dbReference>
<evidence type="ECO:0000256" key="1">
    <source>
        <dbReference type="ARBA" id="ARBA00004752"/>
    </source>
</evidence>
<keyword evidence="5" id="KW-0012">Acyltransferase</keyword>
<dbReference type="GO" id="GO:0071972">
    <property type="term" value="F:peptidoglycan L,D-transpeptidase activity"/>
    <property type="evidence" value="ECO:0007669"/>
    <property type="project" value="TreeGrafter"/>
</dbReference>
<feature type="active site" description="Proton donor/acceptor" evidence="7">
    <location>
        <position position="308"/>
    </location>
</feature>
<dbReference type="Pfam" id="PF03734">
    <property type="entry name" value="YkuD"/>
    <property type="match status" value="1"/>
</dbReference>
<proteinExistence type="predicted"/>